<protein>
    <submittedName>
        <fullName evidence="2">Peptidase</fullName>
    </submittedName>
</protein>
<dbReference type="SUPFAM" id="SSF55486">
    <property type="entry name" value="Metalloproteases ('zincins'), catalytic domain"/>
    <property type="match status" value="1"/>
</dbReference>
<dbReference type="InterPro" id="IPR006026">
    <property type="entry name" value="Peptidase_Metallo"/>
</dbReference>
<comment type="caution">
    <text evidence="2">The sequence shown here is derived from an EMBL/GenBank/DDBJ whole genome shotgun (WGS) entry which is preliminary data.</text>
</comment>
<evidence type="ECO:0000313" key="3">
    <source>
        <dbReference type="Proteomes" id="UP000317708"/>
    </source>
</evidence>
<gene>
    <name evidence="2" type="ORF">EWV92_13795</name>
</gene>
<sequence>MLRGWFSFLGLAALASLLLFSYSLIADSRSLPELKTHPLPANLAQWQEQNQPGDYFDAVEISPVGALIWSQFPVKIYIQSDRSSWLSLVQEAIAEWGQYLPIELVNRAELADILIKQELPPSGVRFNPETGKLELPRVRSAITQYEIFVKENRLTHRMSIQISPNLADRSALAAARHELGHALGIWGHSPLETDVMYFAQTRDIPPISSRDVNTLKKVYQQPTKLGWEMDKLLNGEVQSFRLGYTSPLREKS</sequence>
<dbReference type="GO" id="GO:0008237">
    <property type="term" value="F:metallopeptidase activity"/>
    <property type="evidence" value="ECO:0007669"/>
    <property type="project" value="InterPro"/>
</dbReference>
<evidence type="ECO:0000259" key="1">
    <source>
        <dbReference type="SMART" id="SM00235"/>
    </source>
</evidence>
<dbReference type="GO" id="GO:0008270">
    <property type="term" value="F:zinc ion binding"/>
    <property type="evidence" value="ECO:0007669"/>
    <property type="project" value="InterPro"/>
</dbReference>
<proteinExistence type="predicted"/>
<dbReference type="GO" id="GO:0006508">
    <property type="term" value="P:proteolysis"/>
    <property type="evidence" value="ECO:0007669"/>
    <property type="project" value="InterPro"/>
</dbReference>
<dbReference type="SMART" id="SM00235">
    <property type="entry name" value="ZnMc"/>
    <property type="match status" value="1"/>
</dbReference>
<dbReference type="InterPro" id="IPR024079">
    <property type="entry name" value="MetalloPept_cat_dom_sf"/>
</dbReference>
<accession>A0A552EM61</accession>
<dbReference type="Gene3D" id="3.40.390.10">
    <property type="entry name" value="Collagenase (Catalytic Domain)"/>
    <property type="match status" value="1"/>
</dbReference>
<evidence type="ECO:0000313" key="2">
    <source>
        <dbReference type="EMBL" id="TRU35552.1"/>
    </source>
</evidence>
<reference evidence="2 3" key="1">
    <citation type="submission" date="2019-01" db="EMBL/GenBank/DDBJ databases">
        <title>Coherence of Microcystis species and biogeography revealed through population genomics.</title>
        <authorList>
            <person name="Perez-Carrascal O.M."/>
            <person name="Terrat Y."/>
            <person name="Giani A."/>
            <person name="Fortin N."/>
            <person name="Tromas N."/>
            <person name="Shapiro B.J."/>
        </authorList>
    </citation>
    <scope>NUCLEOTIDE SEQUENCE [LARGE SCALE GENOMIC DNA]</scope>
    <source>
        <strain evidence="2">Ma_MB_S_20031200_S102</strain>
    </source>
</reference>
<feature type="domain" description="Peptidase metallopeptidase" evidence="1">
    <location>
        <begin position="65"/>
        <end position="221"/>
    </location>
</feature>
<dbReference type="AlphaFoldDB" id="A0A552EM61"/>
<dbReference type="Proteomes" id="UP000317708">
    <property type="component" value="Unassembled WGS sequence"/>
</dbReference>
<dbReference type="CDD" id="cd04279">
    <property type="entry name" value="ZnMc_MMP_like_1"/>
    <property type="match status" value="1"/>
</dbReference>
<dbReference type="EMBL" id="SFBI01000116">
    <property type="protein sequence ID" value="TRU35552.1"/>
    <property type="molecule type" value="Genomic_DNA"/>
</dbReference>
<name>A0A552EM61_MICAE</name>
<organism evidence="2 3">
    <name type="scientific">Microcystis aeruginosa Ma_MB_S_20031200_S102</name>
    <dbReference type="NCBI Taxonomy" id="2486254"/>
    <lineage>
        <taxon>Bacteria</taxon>
        <taxon>Bacillati</taxon>
        <taxon>Cyanobacteriota</taxon>
        <taxon>Cyanophyceae</taxon>
        <taxon>Oscillatoriophycideae</taxon>
        <taxon>Chroococcales</taxon>
        <taxon>Microcystaceae</taxon>
        <taxon>Microcystis</taxon>
    </lineage>
</organism>